<protein>
    <submittedName>
        <fullName evidence="2">Uncharacterized protein</fullName>
    </submittedName>
</protein>
<evidence type="ECO:0000313" key="3">
    <source>
        <dbReference type="Proteomes" id="UP000183192"/>
    </source>
</evidence>
<keyword evidence="1" id="KW-0472">Membrane</keyword>
<keyword evidence="1" id="KW-1133">Transmembrane helix</keyword>
<sequence length="74" mass="8472">MPKSFAETKFFPWLFVLFSIIILALFAYLFSLLAIRPGVKNPEAASERQAYINSKYDTSDPFITKVKNSPNPNR</sequence>
<organism evidence="2 3">
    <name type="scientific">Candidatus Falkowbacteria bacterium CG1_02_37_44</name>
    <dbReference type="NCBI Taxonomy" id="1805146"/>
    <lineage>
        <taxon>Bacteria</taxon>
        <taxon>Candidatus Falkowiibacteriota</taxon>
    </lineage>
</organism>
<dbReference type="Proteomes" id="UP000183192">
    <property type="component" value="Unassembled WGS sequence"/>
</dbReference>
<dbReference type="EMBL" id="MNUU01000022">
    <property type="protein sequence ID" value="OIO08113.1"/>
    <property type="molecule type" value="Genomic_DNA"/>
</dbReference>
<feature type="transmembrane region" description="Helical" evidence="1">
    <location>
        <begin position="12"/>
        <end position="35"/>
    </location>
</feature>
<keyword evidence="1" id="KW-0812">Transmembrane</keyword>
<reference evidence="2 3" key="1">
    <citation type="journal article" date="2016" name="Environ. Microbiol.">
        <title>Genomic resolution of a cold subsurface aquifer community provides metabolic insights for novel microbes adapted to high CO concentrations.</title>
        <authorList>
            <person name="Probst A.J."/>
            <person name="Castelle C.J."/>
            <person name="Singh A."/>
            <person name="Brown C.T."/>
            <person name="Anantharaman K."/>
            <person name="Sharon I."/>
            <person name="Hug L.A."/>
            <person name="Burstein D."/>
            <person name="Emerson J.B."/>
            <person name="Thomas B.C."/>
            <person name="Banfield J.F."/>
        </authorList>
    </citation>
    <scope>NUCLEOTIDE SEQUENCE [LARGE SCALE GENOMIC DNA]</scope>
    <source>
        <strain evidence="2">CG1_02_37_44</strain>
    </source>
</reference>
<dbReference type="AlphaFoldDB" id="A0A1J4T9S8"/>
<dbReference type="STRING" id="1805146.AUJ27_01250"/>
<accession>A0A1J4T9S8</accession>
<name>A0A1J4T9S8_9BACT</name>
<evidence type="ECO:0000256" key="1">
    <source>
        <dbReference type="SAM" id="Phobius"/>
    </source>
</evidence>
<evidence type="ECO:0000313" key="2">
    <source>
        <dbReference type="EMBL" id="OIO08113.1"/>
    </source>
</evidence>
<comment type="caution">
    <text evidence="2">The sequence shown here is derived from an EMBL/GenBank/DDBJ whole genome shotgun (WGS) entry which is preliminary data.</text>
</comment>
<gene>
    <name evidence="2" type="ORF">AUJ27_01250</name>
</gene>
<proteinExistence type="predicted"/>